<dbReference type="PANTHER" id="PTHR38011">
    <property type="entry name" value="DIHYDROFOLATE REDUCTASE FAMILY PROTEIN (AFU_ORTHOLOGUE AFUA_8G06820)"/>
    <property type="match status" value="1"/>
</dbReference>
<dbReference type="InterPro" id="IPR024072">
    <property type="entry name" value="DHFR-like_dom_sf"/>
</dbReference>
<comment type="caution">
    <text evidence="2">The sequence shown here is derived from an EMBL/GenBank/DDBJ whole genome shotgun (WGS) entry which is preliminary data.</text>
</comment>
<organism evidence="2 3">
    <name type="scientific">Oceanobacillus kimchii</name>
    <dbReference type="NCBI Taxonomy" id="746691"/>
    <lineage>
        <taxon>Bacteria</taxon>
        <taxon>Bacillati</taxon>
        <taxon>Bacillota</taxon>
        <taxon>Bacilli</taxon>
        <taxon>Bacillales</taxon>
        <taxon>Bacillaceae</taxon>
        <taxon>Oceanobacillus</taxon>
    </lineage>
</organism>
<dbReference type="PANTHER" id="PTHR38011:SF11">
    <property type="entry name" value="2,5-DIAMINO-6-RIBOSYLAMINO-4(3H)-PYRIMIDINONE 5'-PHOSPHATE REDUCTASE"/>
    <property type="match status" value="1"/>
</dbReference>
<sequence length="186" mass="21192">MNNSNTKLVFYGAVSLDGYLARDDHSLDWLLGTEGEEEIGATEFFSTIDIVLMGRKTYEQIMLNLSDDDFPYNKGKECYVFSRSLTGSDNNVKFVNDDIVDFTKSLKKEKGKRIWIVGGGEVLYPLLQERLVDEFYIQFAPIILGSGIPLFLPSDIENELKLLDVKHCKQLAELHYELKYRSNGTS</sequence>
<keyword evidence="3" id="KW-1185">Reference proteome</keyword>
<name>A0ABQ5TCV1_9BACI</name>
<gene>
    <name evidence="2" type="ORF">MACH08_02180</name>
</gene>
<dbReference type="Gene3D" id="3.40.430.10">
    <property type="entry name" value="Dihydrofolate Reductase, subunit A"/>
    <property type="match status" value="1"/>
</dbReference>
<dbReference type="Proteomes" id="UP001275436">
    <property type="component" value="Unassembled WGS sequence"/>
</dbReference>
<dbReference type="SUPFAM" id="SSF53597">
    <property type="entry name" value="Dihydrofolate reductase-like"/>
    <property type="match status" value="1"/>
</dbReference>
<feature type="domain" description="Bacterial bifunctional deaminase-reductase C-terminal" evidence="1">
    <location>
        <begin position="9"/>
        <end position="168"/>
    </location>
</feature>
<proteinExistence type="predicted"/>
<dbReference type="InterPro" id="IPR050765">
    <property type="entry name" value="Riboflavin_Biosynth_HTPR"/>
</dbReference>
<dbReference type="Pfam" id="PF01872">
    <property type="entry name" value="RibD_C"/>
    <property type="match status" value="1"/>
</dbReference>
<dbReference type="RefSeq" id="WP_215123764.1">
    <property type="nucleotide sequence ID" value="NZ_BSKO01000001.1"/>
</dbReference>
<evidence type="ECO:0000313" key="3">
    <source>
        <dbReference type="Proteomes" id="UP001275436"/>
    </source>
</evidence>
<dbReference type="InterPro" id="IPR002734">
    <property type="entry name" value="RibDG_C"/>
</dbReference>
<reference evidence="2 3" key="1">
    <citation type="submission" date="2023-02" db="EMBL/GenBank/DDBJ databases">
        <title>Oceanobacillus kimchii IFOP_LL358 isolated form Alexandrium catenella lab strain.</title>
        <authorList>
            <person name="Gajardo G."/>
            <person name="Ueki S."/>
            <person name="Maruyama F."/>
        </authorList>
    </citation>
    <scope>NUCLEOTIDE SEQUENCE [LARGE SCALE GENOMIC DNA]</scope>
    <source>
        <strain evidence="2 3">IFOP_LL358</strain>
    </source>
</reference>
<evidence type="ECO:0000259" key="1">
    <source>
        <dbReference type="Pfam" id="PF01872"/>
    </source>
</evidence>
<evidence type="ECO:0000313" key="2">
    <source>
        <dbReference type="EMBL" id="GLO64434.1"/>
    </source>
</evidence>
<accession>A0ABQ5TCV1</accession>
<dbReference type="EMBL" id="BSKO01000001">
    <property type="protein sequence ID" value="GLO64434.1"/>
    <property type="molecule type" value="Genomic_DNA"/>
</dbReference>
<protein>
    <submittedName>
        <fullName evidence="2">Dihydrofolate reductase</fullName>
    </submittedName>
</protein>